<evidence type="ECO:0000256" key="7">
    <source>
        <dbReference type="ARBA" id="ARBA00023136"/>
    </source>
</evidence>
<keyword evidence="7 10" id="KW-0472">Membrane</keyword>
<keyword evidence="4 9" id="KW-0812">Transmembrane</keyword>
<dbReference type="GO" id="GO:0051205">
    <property type="term" value="P:protein insertion into membrane"/>
    <property type="evidence" value="ECO:0007669"/>
    <property type="project" value="TreeGrafter"/>
</dbReference>
<dbReference type="PANTHER" id="PTHR12428">
    <property type="entry name" value="OXA1"/>
    <property type="match status" value="1"/>
</dbReference>
<keyword evidence="8" id="KW-0143">Chaperone</keyword>
<dbReference type="InterPro" id="IPR047196">
    <property type="entry name" value="YidC_ALB_C"/>
</dbReference>
<protein>
    <submittedName>
        <fullName evidence="12">YidC/Oxa1 family membrane protein insertase</fullName>
    </submittedName>
</protein>
<accession>A0A1M5ZRS2</accession>
<dbReference type="GO" id="GO:0032977">
    <property type="term" value="F:membrane insertase activity"/>
    <property type="evidence" value="ECO:0007669"/>
    <property type="project" value="InterPro"/>
</dbReference>
<dbReference type="PANTHER" id="PTHR12428:SF65">
    <property type="entry name" value="CYTOCHROME C OXIDASE ASSEMBLY PROTEIN COX18, MITOCHONDRIAL"/>
    <property type="match status" value="1"/>
</dbReference>
<comment type="subcellular location">
    <subcellularLocation>
        <location evidence="1">Cell membrane</location>
        <topology evidence="1">Multi-pass membrane protein</topology>
    </subcellularLocation>
    <subcellularLocation>
        <location evidence="9">Membrane</location>
        <topology evidence="9">Multi-pass membrane protein</topology>
    </subcellularLocation>
</comment>
<reference evidence="12 13" key="1">
    <citation type="submission" date="2016-11" db="EMBL/GenBank/DDBJ databases">
        <authorList>
            <person name="Jaros S."/>
            <person name="Januszkiewicz K."/>
            <person name="Wedrychowicz H."/>
        </authorList>
    </citation>
    <scope>NUCLEOTIDE SEQUENCE [LARGE SCALE GENOMIC DNA]</scope>
    <source>
        <strain evidence="12 13">DSM 6191</strain>
    </source>
</reference>
<dbReference type="GO" id="GO:0005886">
    <property type="term" value="C:plasma membrane"/>
    <property type="evidence" value="ECO:0007669"/>
    <property type="project" value="UniProtKB-SubCell"/>
</dbReference>
<sequence>MFNGIAEFLYTVVEKLQGFISNIGITDIGVSYVLSVLLLTLIIRLLILPLNIKSMKSTAKMQEIQPELKKIQTKYKNNPEKLQQETVKLYKENNVSMTGGCLPMIIQMPILFALYGAFMKITAVEGQSFLWIADLSKKDPSFILPVLAAALTYLSTVYSTKANSASAAQAPGTPNMGSMNIAMSVMIGVSAINFRSLLVLYWIMGSVIQIIQTYVIVTLPKKRKAKQAQIS</sequence>
<evidence type="ECO:0000313" key="13">
    <source>
        <dbReference type="Proteomes" id="UP000184241"/>
    </source>
</evidence>
<evidence type="ECO:0000256" key="9">
    <source>
        <dbReference type="RuleBase" id="RU003945"/>
    </source>
</evidence>
<evidence type="ECO:0000256" key="1">
    <source>
        <dbReference type="ARBA" id="ARBA00004651"/>
    </source>
</evidence>
<feature type="transmembrane region" description="Helical" evidence="10">
    <location>
        <begin position="172"/>
        <end position="192"/>
    </location>
</feature>
<keyword evidence="2" id="KW-0813">Transport</keyword>
<evidence type="ECO:0000256" key="3">
    <source>
        <dbReference type="ARBA" id="ARBA00022475"/>
    </source>
</evidence>
<feature type="transmembrane region" description="Helical" evidence="10">
    <location>
        <begin position="198"/>
        <end position="217"/>
    </location>
</feature>
<evidence type="ECO:0000256" key="4">
    <source>
        <dbReference type="ARBA" id="ARBA00022692"/>
    </source>
</evidence>
<comment type="similarity">
    <text evidence="9">Belongs to the OXA1/ALB3/YidC family.</text>
</comment>
<dbReference type="CDD" id="cd20070">
    <property type="entry name" value="5TM_YidC_Alb3"/>
    <property type="match status" value="1"/>
</dbReference>
<keyword evidence="3" id="KW-1003">Cell membrane</keyword>
<dbReference type="Proteomes" id="UP000184241">
    <property type="component" value="Unassembled WGS sequence"/>
</dbReference>
<feature type="domain" description="Membrane insertase YidC/Oxa/ALB C-terminal" evidence="11">
    <location>
        <begin position="32"/>
        <end position="216"/>
    </location>
</feature>
<evidence type="ECO:0000256" key="8">
    <source>
        <dbReference type="ARBA" id="ARBA00023186"/>
    </source>
</evidence>
<dbReference type="Pfam" id="PF02096">
    <property type="entry name" value="60KD_IMP"/>
    <property type="match status" value="1"/>
</dbReference>
<dbReference type="InterPro" id="IPR028055">
    <property type="entry name" value="YidC/Oxa/ALB_C"/>
</dbReference>
<dbReference type="GO" id="GO:0015031">
    <property type="term" value="P:protein transport"/>
    <property type="evidence" value="ECO:0007669"/>
    <property type="project" value="UniProtKB-KW"/>
</dbReference>
<organism evidence="12 13">
    <name type="scientific">Clostridium intestinale DSM 6191</name>
    <dbReference type="NCBI Taxonomy" id="1121320"/>
    <lineage>
        <taxon>Bacteria</taxon>
        <taxon>Bacillati</taxon>
        <taxon>Bacillota</taxon>
        <taxon>Clostridia</taxon>
        <taxon>Eubacteriales</taxon>
        <taxon>Clostridiaceae</taxon>
        <taxon>Clostridium</taxon>
    </lineage>
</organism>
<dbReference type="NCBIfam" id="TIGR03592">
    <property type="entry name" value="yidC_oxa1_cterm"/>
    <property type="match status" value="1"/>
</dbReference>
<dbReference type="RefSeq" id="WP_242950183.1">
    <property type="nucleotide sequence ID" value="NZ_FQXU01000010.1"/>
</dbReference>
<evidence type="ECO:0000313" key="12">
    <source>
        <dbReference type="EMBL" id="SHI27025.1"/>
    </source>
</evidence>
<keyword evidence="6 10" id="KW-1133">Transmembrane helix</keyword>
<dbReference type="EMBL" id="FQXU01000010">
    <property type="protein sequence ID" value="SHI27025.1"/>
    <property type="molecule type" value="Genomic_DNA"/>
</dbReference>
<feature type="transmembrane region" description="Helical" evidence="10">
    <location>
        <begin position="142"/>
        <end position="160"/>
    </location>
</feature>
<evidence type="ECO:0000256" key="6">
    <source>
        <dbReference type="ARBA" id="ARBA00022989"/>
    </source>
</evidence>
<feature type="transmembrane region" description="Helical" evidence="10">
    <location>
        <begin position="101"/>
        <end position="122"/>
    </location>
</feature>
<feature type="transmembrane region" description="Helical" evidence="10">
    <location>
        <begin position="32"/>
        <end position="52"/>
    </location>
</feature>
<proteinExistence type="inferred from homology"/>
<gene>
    <name evidence="12" type="ORF">SAMN02745941_03332</name>
</gene>
<name>A0A1M5ZRS2_9CLOT</name>
<evidence type="ECO:0000259" key="11">
    <source>
        <dbReference type="Pfam" id="PF02096"/>
    </source>
</evidence>
<keyword evidence="5" id="KW-0653">Protein transport</keyword>
<evidence type="ECO:0000256" key="5">
    <source>
        <dbReference type="ARBA" id="ARBA00022927"/>
    </source>
</evidence>
<dbReference type="PRINTS" id="PR00701">
    <property type="entry name" value="60KDINNERMP"/>
</dbReference>
<dbReference type="InterPro" id="IPR001708">
    <property type="entry name" value="YidC/ALB3/OXA1/COX18"/>
</dbReference>
<evidence type="ECO:0000256" key="10">
    <source>
        <dbReference type="SAM" id="Phobius"/>
    </source>
</evidence>
<evidence type="ECO:0000256" key="2">
    <source>
        <dbReference type="ARBA" id="ARBA00022448"/>
    </source>
</evidence>
<dbReference type="AlphaFoldDB" id="A0A1M5ZRS2"/>